<dbReference type="Pfam" id="PF12783">
    <property type="entry name" value="Sec7-like_HUS"/>
    <property type="match status" value="1"/>
</dbReference>
<feature type="compositionally biased region" description="Polar residues" evidence="3">
    <location>
        <begin position="155"/>
        <end position="168"/>
    </location>
</feature>
<dbReference type="GO" id="GO:0015031">
    <property type="term" value="P:protein transport"/>
    <property type="evidence" value="ECO:0007669"/>
    <property type="project" value="UniProtKB-KW"/>
</dbReference>
<feature type="region of interest" description="Disordered" evidence="3">
    <location>
        <begin position="1012"/>
        <end position="1031"/>
    </location>
</feature>
<dbReference type="SUPFAM" id="SSF48371">
    <property type="entry name" value="ARM repeat"/>
    <property type="match status" value="1"/>
</dbReference>
<feature type="region of interest" description="Disordered" evidence="3">
    <location>
        <begin position="855"/>
        <end position="899"/>
    </location>
</feature>
<keyword evidence="2" id="KW-0653">Protein transport</keyword>
<keyword evidence="4" id="KW-0812">Transmembrane</keyword>
<dbReference type="InterPro" id="IPR016024">
    <property type="entry name" value="ARM-type_fold"/>
</dbReference>
<evidence type="ECO:0000259" key="5">
    <source>
        <dbReference type="Pfam" id="PF12783"/>
    </source>
</evidence>
<dbReference type="Proteomes" id="UP000327013">
    <property type="component" value="Unassembled WGS sequence"/>
</dbReference>
<feature type="compositionally biased region" description="Basic and acidic residues" evidence="3">
    <location>
        <begin position="297"/>
        <end position="307"/>
    </location>
</feature>
<feature type="domain" description="Mon2/Sec7/BIG1-like HUS" evidence="5">
    <location>
        <begin position="577"/>
        <end position="730"/>
    </location>
</feature>
<feature type="region of interest" description="Disordered" evidence="3">
    <location>
        <begin position="297"/>
        <end position="328"/>
    </location>
</feature>
<dbReference type="Pfam" id="PF16213">
    <property type="entry name" value="DCB"/>
    <property type="match status" value="1"/>
</dbReference>
<protein>
    <recommendedName>
        <fullName evidence="10">Protein MON2 homolog</fullName>
    </recommendedName>
</protein>
<feature type="compositionally biased region" description="Basic and acidic residues" evidence="3">
    <location>
        <begin position="1967"/>
        <end position="1985"/>
    </location>
</feature>
<proteinExistence type="predicted"/>
<keyword evidence="9" id="KW-1185">Reference proteome</keyword>
<feature type="compositionally biased region" description="Polar residues" evidence="3">
    <location>
        <begin position="1012"/>
        <end position="1023"/>
    </location>
</feature>
<feature type="compositionally biased region" description="Low complexity" evidence="3">
    <location>
        <begin position="169"/>
        <end position="194"/>
    </location>
</feature>
<evidence type="ECO:0000256" key="4">
    <source>
        <dbReference type="SAM" id="Phobius"/>
    </source>
</evidence>
<keyword evidence="4" id="KW-0472">Membrane</keyword>
<dbReference type="Pfam" id="PF16206">
    <property type="entry name" value="Mon2_C"/>
    <property type="match status" value="2"/>
</dbReference>
<feature type="domain" description="Mon2 C-terminal" evidence="6">
    <location>
        <begin position="1427"/>
        <end position="1575"/>
    </location>
</feature>
<keyword evidence="1" id="KW-0813">Transport</keyword>
<feature type="region of interest" description="Disordered" evidence="3">
    <location>
        <begin position="155"/>
        <end position="223"/>
    </location>
</feature>
<feature type="domain" description="Mon2 C-terminal" evidence="6">
    <location>
        <begin position="1365"/>
        <end position="1410"/>
    </location>
</feature>
<gene>
    <name evidence="8" type="ORF">FH972_025469</name>
</gene>
<evidence type="ECO:0000259" key="6">
    <source>
        <dbReference type="Pfam" id="PF16206"/>
    </source>
</evidence>
<feature type="transmembrane region" description="Helical" evidence="4">
    <location>
        <begin position="243"/>
        <end position="268"/>
    </location>
</feature>
<evidence type="ECO:0000259" key="7">
    <source>
        <dbReference type="Pfam" id="PF16213"/>
    </source>
</evidence>
<evidence type="ECO:0000256" key="2">
    <source>
        <dbReference type="ARBA" id="ARBA00022927"/>
    </source>
</evidence>
<evidence type="ECO:0000313" key="9">
    <source>
        <dbReference type="Proteomes" id="UP000327013"/>
    </source>
</evidence>
<dbReference type="EMBL" id="VIBQ01000056">
    <property type="protein sequence ID" value="KAB8527818.1"/>
    <property type="molecule type" value="Genomic_DNA"/>
</dbReference>
<feature type="region of interest" description="Disordered" evidence="3">
    <location>
        <begin position="1967"/>
        <end position="2006"/>
    </location>
</feature>
<accession>A0A5N6L253</accession>
<feature type="compositionally biased region" description="Polar residues" evidence="3">
    <location>
        <begin position="308"/>
        <end position="326"/>
    </location>
</feature>
<sequence length="2074" mass="224275">MSCYYPDGSVAWNHTACNRGAANSHCCAWTDACLTNGYCLAASGNMTNTLLRESCTDPTWRDPACPRYCSDRNLNGSLIMKIVDAHHGVEPGTWCCGTFNQDKNTCSTITLNQAEPWTLPNGRLIYDRNTGAIEPINVTSLKPCANADCPSQLDTSSTNAISSAQPDISNSSTSSSTRSDISNSSTSHSTQSETANSNASSPSRLSITNSATSPQTQTILPSSNESCPAFPIMDQATCTSHNVAIGAGIGVPLCLLLVILGISFFLTLRDRKRLQQRLDIVDAQTISFPYPKDFTRQDQIQDPKRSEMSTASERYSGTTPEQGSPKRSSHGRLWGCIRLQQPVVQVNVLPSGGCGSFLCCAIVRKVGVISIERSAYLAVAGVDAWKIDLRYELDVWRYRGIVGSAVDLQAVDAVLAADKALQELRGLPSTSEAQLAAACKSKNAKIALPAVNALQRLTVLGALTEETLPDVLEAFQESTSFGLDVQLKILQSVPSLLQNYSTWIQGRLQATILQICSTLQQTKTAAISRTASATLQQAVSFLFEKLESEAEDEKTEDEAVLVDLKLGDEVVKVTPTAEDAYRTLRDICLLVEGENPQFVLKASLSPTFGLEILEAILTDHSHIFTARHEQQHVLRNRVMPLITRLLSEKLSFSITVRTTRILCIMLREHLDIVKEECEIPLSLLNHSLDTDAGTPWRRALCMEAMRLLFSNSTLLLEIYTLFDENTERRSVIQETLASFVRLAAEKPNLIGIGQQSSYPASQSASSKAQQEQAAVVAAADAGIIGGDFGVSEVNVPGISAQWSVMRIPCLDLLDKNDPPSIPETYIYSLVLTCVNNLTDALAKVALPLTVPDRGPASKVRREAMQEDPESPENDGVSRKRSNSSATKYRTKPIPANPLDLVDHPSHESVKATVALITNCWPAILATSSTFLYAALDADYYRSLIRSFQKVTQVAGLLRLSTPRDAFLTTLAKAAIPAGIVKNDPSSATPMSAFGGSPRVGSSSGRFQNTDSYFNTPESPNMSRRGSLDSGGPSLSQRNLMCLRALVNLAIALGPVLDQAWSIVLDSVQKASVLLAHSGTMAMARDYRSGSNLSDSNGNATAPQTTLSSEISAVESAVSRLIQSTGEYPNNAFKNLLTAICSLISDAPEGNQDTPSLEVPSTPGQRRVPSISGIVTHITSNPQYDHFAIAKLGEVARVNLMRLTYDTDEGGWNHLLTRLLAVSASPHRDITSRLMAADVIGSLTVESAATTVADAPAVRATTQKRSIESLQILIRPLRSQETNDDSATNNTSIDIHKTALDALGAILERCGEAVATGWELILEIILSAFRSALNEGDEPTYEEAAELVSARLARSAFGSVQLISSDFLSSVPANCFPTLIDIASRFCAQQVDLNLSLTAITICWNVTDHVQSIALRKGGSAHTAQALDLWLETQRRLLPITTDSRADVRNGVVHTLFRVLDSAGDHIGPPTWATCMRDILFRLIAQNVQIHQSLLNQAEEIQNSQTKPWTATSKVIIEGTSRLCSSYLDTINKVDNFPKLWQEMLDHLASYLALSSYEISTDVFSSLSSIVENAEEQRTLNDGAIDRLGNLWMSNAPVQKMRGEAREGEKTMAAYVALQKQLLKLLQPRLTSKHIQLIAESLDQCLAAASPAPYTSDVDSLTALQRETLDSMRLLRADVPESPSIIIQAMSRFVILPYARSATTHTSAHLTFVAFAKGSIEQLEEVTNKSLEITNSLAADALHAALLALSETIQRKYTWTRQGREPSLWRTGTTAGVSIVQHICSSPNLSQIETTHTELWANVVDISSAIMRADVTKYPDNDQLLKDESFDLEAAATLLRLVTPHLGAQPTSAAARLKHVQALFHTSLLHPVGSDELPLPLIDPLNGLYSIRLGRTVDPSFNPRVRMCYFCFDQLLSLVASASGAEQNTPGIASALGEQGIGIRVWGRTTESGVKKSVRGHVGLARVGEARRQQRGERRDAQRQRLGEVGADEWGAAQGGGAGGEEGEDVVEMCRGVGGGEEGFEDHMAELGGEGFEEGGEAVFEGGEGGGAGGDAALLLAGGVRMMRLVVDVGV</sequence>
<evidence type="ECO:0000256" key="3">
    <source>
        <dbReference type="SAM" id="MobiDB-lite"/>
    </source>
</evidence>
<comment type="caution">
    <text evidence="8">The sequence shown here is derived from an EMBL/GenBank/DDBJ whole genome shotgun (WGS) entry which is preliminary data.</text>
</comment>
<keyword evidence="4" id="KW-1133">Transmembrane helix</keyword>
<dbReference type="InterPro" id="IPR032629">
    <property type="entry name" value="DCB_dom"/>
</dbReference>
<name>A0A5N6L253_9ROSI</name>
<feature type="domain" description="Mon2/Sec7/BIG1-like dimerisation and cyclophilin-binding" evidence="7">
    <location>
        <begin position="435"/>
        <end position="549"/>
    </location>
</feature>
<reference evidence="8 9" key="1">
    <citation type="submission" date="2019-06" db="EMBL/GenBank/DDBJ databases">
        <title>A chromosomal-level reference genome of Carpinus fangiana (Coryloideae, Betulaceae).</title>
        <authorList>
            <person name="Yang X."/>
            <person name="Wang Z."/>
            <person name="Zhang L."/>
            <person name="Hao G."/>
            <person name="Liu J."/>
            <person name="Yang Y."/>
        </authorList>
    </citation>
    <scope>NUCLEOTIDE SEQUENCE [LARGE SCALE GENOMIC DNA]</scope>
    <source>
        <strain evidence="8">Cfa_2016G</strain>
        <tissue evidence="8">Leaf</tissue>
    </source>
</reference>
<dbReference type="InterPro" id="IPR032691">
    <property type="entry name" value="Mon2/Sec7/BIG1-like_HUS"/>
</dbReference>
<dbReference type="OrthoDB" id="294853at2759"/>
<organism evidence="8 9">
    <name type="scientific">Carpinus fangiana</name>
    <dbReference type="NCBI Taxonomy" id="176857"/>
    <lineage>
        <taxon>Eukaryota</taxon>
        <taxon>Viridiplantae</taxon>
        <taxon>Streptophyta</taxon>
        <taxon>Embryophyta</taxon>
        <taxon>Tracheophyta</taxon>
        <taxon>Spermatophyta</taxon>
        <taxon>Magnoliopsida</taxon>
        <taxon>eudicotyledons</taxon>
        <taxon>Gunneridae</taxon>
        <taxon>Pentapetalae</taxon>
        <taxon>rosids</taxon>
        <taxon>fabids</taxon>
        <taxon>Fagales</taxon>
        <taxon>Betulaceae</taxon>
        <taxon>Carpinus</taxon>
    </lineage>
</organism>
<evidence type="ECO:0008006" key="10">
    <source>
        <dbReference type="Google" id="ProtNLM"/>
    </source>
</evidence>
<evidence type="ECO:0000256" key="1">
    <source>
        <dbReference type="ARBA" id="ARBA00022448"/>
    </source>
</evidence>
<feature type="compositionally biased region" description="Polar residues" evidence="3">
    <location>
        <begin position="195"/>
        <end position="223"/>
    </location>
</feature>
<dbReference type="InterPro" id="IPR032817">
    <property type="entry name" value="Mon2_C"/>
</dbReference>
<evidence type="ECO:0000313" key="8">
    <source>
        <dbReference type="EMBL" id="KAB8527818.1"/>
    </source>
</evidence>